<protein>
    <submittedName>
        <fullName evidence="2">Uncharacterized protein</fullName>
    </submittedName>
</protein>
<dbReference type="Proteomes" id="UP000807115">
    <property type="component" value="Chromosome 6"/>
</dbReference>
<feature type="region of interest" description="Disordered" evidence="1">
    <location>
        <begin position="33"/>
        <end position="57"/>
    </location>
</feature>
<dbReference type="EMBL" id="CM027685">
    <property type="protein sequence ID" value="KAG0526923.1"/>
    <property type="molecule type" value="Genomic_DNA"/>
</dbReference>
<evidence type="ECO:0000313" key="2">
    <source>
        <dbReference type="EMBL" id="KAG0526923.1"/>
    </source>
</evidence>
<organism evidence="2 3">
    <name type="scientific">Sorghum bicolor</name>
    <name type="common">Sorghum</name>
    <name type="synonym">Sorghum vulgare</name>
    <dbReference type="NCBI Taxonomy" id="4558"/>
    <lineage>
        <taxon>Eukaryota</taxon>
        <taxon>Viridiplantae</taxon>
        <taxon>Streptophyta</taxon>
        <taxon>Embryophyta</taxon>
        <taxon>Tracheophyta</taxon>
        <taxon>Spermatophyta</taxon>
        <taxon>Magnoliopsida</taxon>
        <taxon>Liliopsida</taxon>
        <taxon>Poales</taxon>
        <taxon>Poaceae</taxon>
        <taxon>PACMAD clade</taxon>
        <taxon>Panicoideae</taxon>
        <taxon>Andropogonodae</taxon>
        <taxon>Andropogoneae</taxon>
        <taxon>Sorghinae</taxon>
        <taxon>Sorghum</taxon>
    </lineage>
</organism>
<comment type="caution">
    <text evidence="2">The sequence shown here is derived from an EMBL/GenBank/DDBJ whole genome shotgun (WGS) entry which is preliminary data.</text>
</comment>
<name>A0A921QSE0_SORBI</name>
<accession>A0A921QSE0</accession>
<reference evidence="2" key="2">
    <citation type="submission" date="2020-10" db="EMBL/GenBank/DDBJ databases">
        <authorList>
            <person name="Cooper E.A."/>
            <person name="Brenton Z.W."/>
            <person name="Flinn B.S."/>
            <person name="Jenkins J."/>
            <person name="Shu S."/>
            <person name="Flowers D."/>
            <person name="Luo F."/>
            <person name="Wang Y."/>
            <person name="Xia P."/>
            <person name="Barry K."/>
            <person name="Daum C."/>
            <person name="Lipzen A."/>
            <person name="Yoshinaga Y."/>
            <person name="Schmutz J."/>
            <person name="Saski C."/>
            <person name="Vermerris W."/>
            <person name="Kresovich S."/>
        </authorList>
    </citation>
    <scope>NUCLEOTIDE SEQUENCE</scope>
</reference>
<sequence length="101" mass="11474">MKRLHCCRGTRGHAKLWRQRRRHRWSALVSGILQQQPSHQDIEAPKPPNPAQRSSSSAAMRIMARPFLMSARPASMLRFTTRSSIPAMSPTIGRYLLLVLA</sequence>
<reference evidence="2" key="1">
    <citation type="journal article" date="2019" name="BMC Genomics">
        <title>A new reference genome for Sorghum bicolor reveals high levels of sequence similarity between sweet and grain genotypes: implications for the genetics of sugar metabolism.</title>
        <authorList>
            <person name="Cooper E.A."/>
            <person name="Brenton Z.W."/>
            <person name="Flinn B.S."/>
            <person name="Jenkins J."/>
            <person name="Shu S."/>
            <person name="Flowers D."/>
            <person name="Luo F."/>
            <person name="Wang Y."/>
            <person name="Xia P."/>
            <person name="Barry K."/>
            <person name="Daum C."/>
            <person name="Lipzen A."/>
            <person name="Yoshinaga Y."/>
            <person name="Schmutz J."/>
            <person name="Saski C."/>
            <person name="Vermerris W."/>
            <person name="Kresovich S."/>
        </authorList>
    </citation>
    <scope>NUCLEOTIDE SEQUENCE</scope>
</reference>
<dbReference type="AlphaFoldDB" id="A0A921QSE0"/>
<gene>
    <name evidence="2" type="ORF">BDA96_06G187900</name>
</gene>
<evidence type="ECO:0000256" key="1">
    <source>
        <dbReference type="SAM" id="MobiDB-lite"/>
    </source>
</evidence>
<proteinExistence type="predicted"/>
<evidence type="ECO:0000313" key="3">
    <source>
        <dbReference type="Proteomes" id="UP000807115"/>
    </source>
</evidence>